<evidence type="ECO:0000256" key="11">
    <source>
        <dbReference type="SAM" id="Coils"/>
    </source>
</evidence>
<feature type="binding site" evidence="9">
    <location>
        <position position="377"/>
    </location>
    <ligand>
        <name>Ca(2+)</name>
        <dbReference type="ChEBI" id="CHEBI:29108"/>
    </ligand>
</feature>
<gene>
    <name evidence="16" type="primary">LOC111131147</name>
</gene>
<dbReference type="SMART" id="SM00149">
    <property type="entry name" value="PLCYc"/>
    <property type="match status" value="1"/>
</dbReference>
<keyword evidence="4 7" id="KW-0442">Lipid degradation</keyword>
<comment type="catalytic activity">
    <reaction evidence="7 10">
        <text>a 1,2-diacyl-sn-glycero-3-phospho-(1D-myo-inositol-4,5-bisphosphate) + H2O = 1D-myo-inositol 1,4,5-trisphosphate + a 1,2-diacyl-sn-glycerol + H(+)</text>
        <dbReference type="Rhea" id="RHEA:33179"/>
        <dbReference type="ChEBI" id="CHEBI:15377"/>
        <dbReference type="ChEBI" id="CHEBI:15378"/>
        <dbReference type="ChEBI" id="CHEBI:17815"/>
        <dbReference type="ChEBI" id="CHEBI:58456"/>
        <dbReference type="ChEBI" id="CHEBI:203600"/>
        <dbReference type="EC" id="3.1.4.11"/>
    </reaction>
</comment>
<dbReference type="Gene3D" id="2.60.40.150">
    <property type="entry name" value="C2 domain"/>
    <property type="match status" value="1"/>
</dbReference>
<accession>A0A8B8E3H9</accession>
<dbReference type="Pfam" id="PF22631">
    <property type="entry name" value="PLCB1-4-like_EFh"/>
    <property type="match status" value="1"/>
</dbReference>
<dbReference type="GO" id="GO:0048015">
    <property type="term" value="P:phosphatidylinositol-mediated signaling"/>
    <property type="evidence" value="ECO:0007669"/>
    <property type="project" value="TreeGrafter"/>
</dbReference>
<organism evidence="15 16">
    <name type="scientific">Crassostrea virginica</name>
    <name type="common">Eastern oyster</name>
    <dbReference type="NCBI Taxonomy" id="6565"/>
    <lineage>
        <taxon>Eukaryota</taxon>
        <taxon>Metazoa</taxon>
        <taxon>Spiralia</taxon>
        <taxon>Lophotrochozoa</taxon>
        <taxon>Mollusca</taxon>
        <taxon>Bivalvia</taxon>
        <taxon>Autobranchia</taxon>
        <taxon>Pteriomorphia</taxon>
        <taxon>Ostreida</taxon>
        <taxon>Ostreoidea</taxon>
        <taxon>Ostreidae</taxon>
        <taxon>Crassostrea</taxon>
    </lineage>
</organism>
<dbReference type="PRINTS" id="PR00390">
    <property type="entry name" value="PHPHLIPASEC"/>
</dbReference>
<dbReference type="GO" id="GO:0016042">
    <property type="term" value="P:lipid catabolic process"/>
    <property type="evidence" value="ECO:0007669"/>
    <property type="project" value="UniProtKB-KW"/>
</dbReference>
<proteinExistence type="predicted"/>
<feature type="binding site" evidence="9">
    <location>
        <position position="408"/>
    </location>
    <ligand>
        <name>Ca(2+)</name>
        <dbReference type="ChEBI" id="CHEBI:29108"/>
    </ligand>
</feature>
<evidence type="ECO:0000313" key="15">
    <source>
        <dbReference type="Proteomes" id="UP000694844"/>
    </source>
</evidence>
<dbReference type="InterPro" id="IPR001192">
    <property type="entry name" value="PI-PLC_fam"/>
</dbReference>
<evidence type="ECO:0000259" key="14">
    <source>
        <dbReference type="PROSITE" id="PS50008"/>
    </source>
</evidence>
<dbReference type="InterPro" id="IPR053945">
    <property type="entry name" value="PLCB1-4-like_EFh"/>
</dbReference>
<dbReference type="GO" id="GO:0005509">
    <property type="term" value="F:calcium ion binding"/>
    <property type="evidence" value="ECO:0007669"/>
    <property type="project" value="UniProtKB-UniRule"/>
</dbReference>
<evidence type="ECO:0000256" key="5">
    <source>
        <dbReference type="ARBA" id="ARBA00023098"/>
    </source>
</evidence>
<dbReference type="GO" id="GO:0051209">
    <property type="term" value="P:release of sequestered calcium ion into cytosol"/>
    <property type="evidence" value="ECO:0007669"/>
    <property type="project" value="TreeGrafter"/>
</dbReference>
<evidence type="ECO:0000256" key="10">
    <source>
        <dbReference type="RuleBase" id="RU361133"/>
    </source>
</evidence>
<dbReference type="EC" id="3.1.4.11" evidence="7"/>
<evidence type="ECO:0000256" key="7">
    <source>
        <dbReference type="PIRNR" id="PIRNR000956"/>
    </source>
</evidence>
<dbReference type="GO" id="GO:0007186">
    <property type="term" value="P:G protein-coupled receptor signaling pathway"/>
    <property type="evidence" value="ECO:0007669"/>
    <property type="project" value="TreeGrafter"/>
</dbReference>
<feature type="binding site" evidence="9">
    <location>
        <position position="457"/>
    </location>
    <ligand>
        <name>Ca(2+)</name>
        <dbReference type="ChEBI" id="CHEBI:29108"/>
    </ligand>
</feature>
<evidence type="ECO:0000256" key="9">
    <source>
        <dbReference type="PIRSR" id="PIRSR000956-2"/>
    </source>
</evidence>
<dbReference type="SMART" id="SM00239">
    <property type="entry name" value="C2"/>
    <property type="match status" value="1"/>
</dbReference>
<dbReference type="PANTHER" id="PTHR10336:SF149">
    <property type="entry name" value="1-PHOSPHATIDYLINOSITOL 4,5-BISPHOSPHATE PHOSPHODIESTERASE CLASSES I AND II"/>
    <property type="match status" value="1"/>
</dbReference>
<keyword evidence="6 7" id="KW-0807">Transducer</keyword>
<evidence type="ECO:0000259" key="13">
    <source>
        <dbReference type="PROSITE" id="PS50004"/>
    </source>
</evidence>
<feature type="region of interest" description="Disordered" evidence="12">
    <location>
        <begin position="930"/>
        <end position="992"/>
    </location>
</feature>
<evidence type="ECO:0000256" key="6">
    <source>
        <dbReference type="ARBA" id="ARBA00023224"/>
    </source>
</evidence>
<dbReference type="InterPro" id="IPR035892">
    <property type="entry name" value="C2_domain_sf"/>
</dbReference>
<dbReference type="InterPro" id="IPR000008">
    <property type="entry name" value="C2_dom"/>
</dbReference>
<dbReference type="FunFam" id="3.20.20.190:FF:000039">
    <property type="entry name" value="Phosphoinositide phospholipase C"/>
    <property type="match status" value="1"/>
</dbReference>
<dbReference type="SUPFAM" id="SSF47473">
    <property type="entry name" value="EF-hand"/>
    <property type="match status" value="1"/>
</dbReference>
<dbReference type="CDD" id="cd00275">
    <property type="entry name" value="C2_PLC_like"/>
    <property type="match status" value="1"/>
</dbReference>
<evidence type="ECO:0000256" key="12">
    <source>
        <dbReference type="SAM" id="MobiDB-lite"/>
    </source>
</evidence>
<comment type="subcellular location">
    <subcellularLocation>
        <location evidence="1">Cytoplasm</location>
    </subcellularLocation>
</comment>
<keyword evidence="5 7" id="KW-0443">Lipid metabolism</keyword>
<sequence>MAGAKPGVHVVQLKPIQVPESLVKGNKFIKWDENSQTGTPVTLKVDPKGYILYWKDQNKTSKDDSSDMDYLDISYIRDTRTGRYAKVPKGSNRRPSAPGSFKYEGKLRDQCMIGPPDVPTEDKTITVCYGKDMTNIDFINFVHASREVVKEWTEELLMFATNLLAVNGSVLSYLEKVHTRLTHVLDVNGRIPVKNIIKMVARDSNDKRKVEKALESVGFMAGKEGFFNLPFHKMMKNSKQNETIDPNKFSFDEFFNFYRHLVGRTEVDKVFDEVGAKKKPYLTVEQFVQFLNKEQRDPRLNEILYPYYTVRQAQDFIDEYEPRQNMAAKEEEGHLSQEGFLKFLLSEDNNIVPPDSLDLSHDMKQPLAHYFVNSSHNTYLQGHQLTGRSSVEMYRQVLLSGCRCIELDCWDGRNTDEEPIITHGYTMCTEISFKEVIEAIAESAFKTSDYPVILSFENHCSQRQQAKMAAHCRNIFGDMLLTDQLDEFPLDIGVPLPDPTSLMRKIIVKNKKKHFHQRERKREKPKAKSQSQLRDTNSIDEGGGTGGGAGGTGVTGGGSFSESSPKRTESVSEEGSQGAPVQPGTLDDVASDSSDSDEEEEADDETDEQRKQRQYNTEKGTAGREAEAGLEMSMLVNYVQPVHFHSFEISEKRGKSFEISSFVETQATSLLKEYPVEFVNYNKRQLSRIYPRGKRVDSSNFLPQIFWNAGCQLVALNFQTLDLAMQLNLGIFEYNNRCGYILKPDFMRRDDRRFDPFAESIMDGVVAATLSIKVISGQFVTDKRIGTYVEVDMYGLPTDTVRRRHRTKTVPNNGINPVYDEDPFVFKKVVLPTLAVIRLAVMDENNKLLGHRVLPVEGLRPGYRHIPLRNECNLPLLMPTVFVHISVKDYVPDDMSVYIDALINPIAYLSEQEKHSQQLAVLEDSEFSLQSNGKSSGPASPLHGDLKPTSGTKSPIPGAPEEVSKEKIMKKPTHPLVKAEPSNGQPMQSKSTIQSLLDDQALLVPTPLKDLKNQKAFFKVICKRDKELESLSKKHEKWKRKHKELRKTQAEVFVAMCKDHFQAEMEVMLKHHEGVYDTLKLIMQINHREHDKKLLAIYEMEVEEHKRKMEEHSKKEMKSLSKMYKDKNELARIKREAQNKHVDEVVQERAKHKALLDKKREELKRELSMIVQEYENEREMVPKEYRAKYEEKCQKLTDQFRDVGLCDSHEELNGEQNTPL</sequence>
<dbReference type="CDD" id="cd08591">
    <property type="entry name" value="PI-PLCc_beta"/>
    <property type="match status" value="1"/>
</dbReference>
<dbReference type="FunFam" id="1.10.238.10:FF:000005">
    <property type="entry name" value="Phosphoinositide phospholipase C"/>
    <property type="match status" value="1"/>
</dbReference>
<dbReference type="PROSITE" id="PS50008">
    <property type="entry name" value="PIPLC_Y_DOMAIN"/>
    <property type="match status" value="1"/>
</dbReference>
<feature type="compositionally biased region" description="Acidic residues" evidence="12">
    <location>
        <begin position="594"/>
        <end position="607"/>
    </location>
</feature>
<feature type="region of interest" description="Disordered" evidence="12">
    <location>
        <begin position="511"/>
        <end position="625"/>
    </location>
</feature>
<dbReference type="Pfam" id="PF09279">
    <property type="entry name" value="EF-hand_like"/>
    <property type="match status" value="1"/>
</dbReference>
<dbReference type="InterPro" id="IPR015359">
    <property type="entry name" value="PLC_EF-hand-like"/>
</dbReference>
<evidence type="ECO:0000256" key="1">
    <source>
        <dbReference type="ARBA" id="ARBA00004496"/>
    </source>
</evidence>
<dbReference type="InterPro" id="IPR037862">
    <property type="entry name" value="PLC-beta_PH"/>
</dbReference>
<dbReference type="Gene3D" id="1.20.1230.10">
    <property type="entry name" value="Phospholipase C beta, distal C-terminal domain"/>
    <property type="match status" value="2"/>
</dbReference>
<evidence type="ECO:0000256" key="8">
    <source>
        <dbReference type="PIRSR" id="PIRSR000956-1"/>
    </source>
</evidence>
<evidence type="ECO:0000256" key="2">
    <source>
        <dbReference type="ARBA" id="ARBA00022490"/>
    </source>
</evidence>
<dbReference type="GeneID" id="111131147"/>
<dbReference type="InterPro" id="IPR017946">
    <property type="entry name" value="PLC-like_Pdiesterase_TIM-brl"/>
</dbReference>
<feature type="coiled-coil region" evidence="11">
    <location>
        <begin position="1095"/>
        <end position="1180"/>
    </location>
</feature>
<feature type="domain" description="PI-PLC Y-box" evidence="14">
    <location>
        <begin position="632"/>
        <end position="748"/>
    </location>
</feature>
<dbReference type="PROSITE" id="PS50004">
    <property type="entry name" value="C2"/>
    <property type="match status" value="1"/>
</dbReference>
<dbReference type="SUPFAM" id="SSF50729">
    <property type="entry name" value="PH domain-like"/>
    <property type="match status" value="1"/>
</dbReference>
<dbReference type="Pfam" id="PF17787">
    <property type="entry name" value="PH_14"/>
    <property type="match status" value="1"/>
</dbReference>
<dbReference type="CDD" id="cd13361">
    <property type="entry name" value="PH_PLC_beta"/>
    <property type="match status" value="1"/>
</dbReference>
<dbReference type="SUPFAM" id="SSF69989">
    <property type="entry name" value="C-terminal domain of PLC-beta"/>
    <property type="match status" value="1"/>
</dbReference>
<evidence type="ECO:0000256" key="3">
    <source>
        <dbReference type="ARBA" id="ARBA00022801"/>
    </source>
</evidence>
<dbReference type="SUPFAM" id="SSF51695">
    <property type="entry name" value="PLC-like phosphodiesterases"/>
    <property type="match status" value="1"/>
</dbReference>
<dbReference type="GO" id="GO:0005737">
    <property type="term" value="C:cytoplasm"/>
    <property type="evidence" value="ECO:0007669"/>
    <property type="project" value="UniProtKB-SubCell"/>
</dbReference>
<dbReference type="InterPro" id="IPR000909">
    <property type="entry name" value="PLipase_C_PInositol-sp_X_dom"/>
</dbReference>
<feature type="compositionally biased region" description="Polar residues" evidence="12">
    <location>
        <begin position="982"/>
        <end position="992"/>
    </location>
</feature>
<dbReference type="SUPFAM" id="SSF49562">
    <property type="entry name" value="C2 domain (Calcium/lipid-binding domain, CaLB)"/>
    <property type="match status" value="1"/>
</dbReference>
<dbReference type="GO" id="GO:0046488">
    <property type="term" value="P:phosphatidylinositol metabolic process"/>
    <property type="evidence" value="ECO:0007669"/>
    <property type="project" value="TreeGrafter"/>
</dbReference>
<dbReference type="OrthoDB" id="269822at2759"/>
<dbReference type="PROSITE" id="PS50007">
    <property type="entry name" value="PIPLC_X_DOMAIN"/>
    <property type="match status" value="1"/>
</dbReference>
<dbReference type="InterPro" id="IPR011992">
    <property type="entry name" value="EF-hand-dom_pair"/>
</dbReference>
<dbReference type="Pfam" id="PF00387">
    <property type="entry name" value="PI-PLC-Y"/>
    <property type="match status" value="1"/>
</dbReference>
<reference evidence="16" key="1">
    <citation type="submission" date="2025-08" db="UniProtKB">
        <authorList>
            <consortium name="RefSeq"/>
        </authorList>
    </citation>
    <scope>IDENTIFICATION</scope>
    <source>
        <tissue evidence="16">Whole sample</tissue>
    </source>
</reference>
<dbReference type="PIRSF" id="PIRSF000956">
    <property type="entry name" value="PLC-beta"/>
    <property type="match status" value="1"/>
</dbReference>
<keyword evidence="9" id="KW-0479">Metal-binding</keyword>
<dbReference type="InterPro" id="IPR016280">
    <property type="entry name" value="PLC-beta"/>
</dbReference>
<keyword evidence="3 7" id="KW-0378">Hydrolase</keyword>
<feature type="compositionally biased region" description="Basic residues" evidence="12">
    <location>
        <begin position="511"/>
        <end position="527"/>
    </location>
</feature>
<dbReference type="Gene3D" id="1.10.238.10">
    <property type="entry name" value="EF-hand"/>
    <property type="match status" value="1"/>
</dbReference>
<feature type="domain" description="C2" evidence="13">
    <location>
        <begin position="748"/>
        <end position="876"/>
    </location>
</feature>
<feature type="compositionally biased region" description="Gly residues" evidence="12">
    <location>
        <begin position="541"/>
        <end position="559"/>
    </location>
</feature>
<dbReference type="InterPro" id="IPR001711">
    <property type="entry name" value="PLipase_C_Pinositol-sp_Y"/>
</dbReference>
<name>A0A8B8E3H9_CRAVI</name>
<dbReference type="FunFam" id="2.60.40.150:FF:000008">
    <property type="entry name" value="1-phosphatidylinositol 4,5-bisphosphate phosphodiesterase"/>
    <property type="match status" value="1"/>
</dbReference>
<dbReference type="Proteomes" id="UP000694844">
    <property type="component" value="Chromosome 4"/>
</dbReference>
<dbReference type="SMART" id="SM00148">
    <property type="entry name" value="PLCXc"/>
    <property type="match status" value="1"/>
</dbReference>
<dbReference type="Pfam" id="PF00388">
    <property type="entry name" value="PI-PLC-X"/>
    <property type="match status" value="1"/>
</dbReference>
<dbReference type="PANTHER" id="PTHR10336">
    <property type="entry name" value="PHOSPHOINOSITIDE-SPECIFIC PHOSPHOLIPASE C FAMILY PROTEIN"/>
    <property type="match status" value="1"/>
</dbReference>
<feature type="binding site" evidence="9">
    <location>
        <position position="406"/>
    </location>
    <ligand>
        <name>Ca(2+)</name>
        <dbReference type="ChEBI" id="CHEBI:29108"/>
    </ligand>
</feature>
<dbReference type="InterPro" id="IPR042531">
    <property type="entry name" value="PLC-beta_C_sf"/>
</dbReference>
<feature type="active site" evidence="8">
    <location>
        <position position="376"/>
    </location>
</feature>
<protein>
    <recommendedName>
        <fullName evidence="7">1-phosphatidylinositol 4,5-bisphosphate phosphodiesterase</fullName>
        <ecNumber evidence="7">3.1.4.11</ecNumber>
    </recommendedName>
</protein>
<keyword evidence="11" id="KW-0175">Coiled coil</keyword>
<dbReference type="AlphaFoldDB" id="A0A8B8E3H9"/>
<dbReference type="RefSeq" id="XP_022334254.1">
    <property type="nucleotide sequence ID" value="XM_022478546.1"/>
</dbReference>
<evidence type="ECO:0000313" key="16">
    <source>
        <dbReference type="RefSeq" id="XP_022334254.1"/>
    </source>
</evidence>
<dbReference type="Gene3D" id="2.30.29.240">
    <property type="match status" value="1"/>
</dbReference>
<feature type="active site" evidence="8">
    <location>
        <position position="423"/>
    </location>
</feature>
<dbReference type="GO" id="GO:0004435">
    <property type="term" value="F:phosphatidylinositol-4,5-bisphosphate phospholipase C activity"/>
    <property type="evidence" value="ECO:0007669"/>
    <property type="project" value="UniProtKB-UniRule"/>
</dbReference>
<dbReference type="Gene3D" id="3.20.20.190">
    <property type="entry name" value="Phosphatidylinositol (PI) phosphodiesterase"/>
    <property type="match status" value="1"/>
</dbReference>
<evidence type="ECO:0000256" key="4">
    <source>
        <dbReference type="ARBA" id="ARBA00022963"/>
    </source>
</evidence>
<keyword evidence="15" id="KW-1185">Reference proteome</keyword>
<comment type="cofactor">
    <cofactor evidence="9">
        <name>Ca(2+)</name>
        <dbReference type="ChEBI" id="CHEBI:29108"/>
    </cofactor>
    <text evidence="9">Binds 1 Ca(2+) ion per subunit.</text>
</comment>
<keyword evidence="9" id="KW-0106">Calcium</keyword>
<keyword evidence="2" id="KW-0963">Cytoplasm</keyword>